<dbReference type="EMBL" id="JBHSMS010000063">
    <property type="protein sequence ID" value="MFC5513250.1"/>
    <property type="molecule type" value="Genomic_DNA"/>
</dbReference>
<gene>
    <name evidence="1" type="ORF">ACFPOU_19305</name>
</gene>
<accession>A0ABW0PL61</accession>
<dbReference type="Proteomes" id="UP001596031">
    <property type="component" value="Unassembled WGS sequence"/>
</dbReference>
<evidence type="ECO:0000313" key="1">
    <source>
        <dbReference type="EMBL" id="MFC5513250.1"/>
    </source>
</evidence>
<protein>
    <submittedName>
        <fullName evidence="1">Uncharacterized protein</fullName>
    </submittedName>
</protein>
<evidence type="ECO:0000313" key="2">
    <source>
        <dbReference type="Proteomes" id="UP001596031"/>
    </source>
</evidence>
<proteinExistence type="predicted"/>
<organism evidence="1 2">
    <name type="scientific">Massilia jejuensis</name>
    <dbReference type="NCBI Taxonomy" id="648894"/>
    <lineage>
        <taxon>Bacteria</taxon>
        <taxon>Pseudomonadati</taxon>
        <taxon>Pseudomonadota</taxon>
        <taxon>Betaproteobacteria</taxon>
        <taxon>Burkholderiales</taxon>
        <taxon>Oxalobacteraceae</taxon>
        <taxon>Telluria group</taxon>
        <taxon>Massilia</taxon>
    </lineage>
</organism>
<name>A0ABW0PL61_9BURK</name>
<keyword evidence="2" id="KW-1185">Reference proteome</keyword>
<comment type="caution">
    <text evidence="1">The sequence shown here is derived from an EMBL/GenBank/DDBJ whole genome shotgun (WGS) entry which is preliminary data.</text>
</comment>
<dbReference type="RefSeq" id="WP_379725060.1">
    <property type="nucleotide sequence ID" value="NZ_JBHSMS010000063.1"/>
</dbReference>
<reference evidence="2" key="1">
    <citation type="journal article" date="2019" name="Int. J. Syst. Evol. Microbiol.">
        <title>The Global Catalogue of Microorganisms (GCM) 10K type strain sequencing project: providing services to taxonomists for standard genome sequencing and annotation.</title>
        <authorList>
            <consortium name="The Broad Institute Genomics Platform"/>
            <consortium name="The Broad Institute Genome Sequencing Center for Infectious Disease"/>
            <person name="Wu L."/>
            <person name="Ma J."/>
        </authorList>
    </citation>
    <scope>NUCLEOTIDE SEQUENCE [LARGE SCALE GENOMIC DNA]</scope>
    <source>
        <strain evidence="2">CCUG 38813</strain>
    </source>
</reference>
<sequence>MDRLPTFRTPLVLASAQLPRDTTTEVVQAKTPAREAALEFWRRRNTVLDAFFYDLKVIDPAEAASLAPWLAREGALLVVPPSGGGMLHLCPSLDEFAARGGGGTRILAVAGVGSSALGTAAFARNVADAFGEPVAALVSGYGLADLLTEALGGWFWFGTLNRMRHAFEQIDEFARGGASDLRLSAPPNVARASLDTRTLCALLTDRRFRFGLLTGHSKGNLVISEALYALRDAQADAHLAEIGIVTVSAAIAMPPRYRKIVDVMGEADWFGAMNSNLAIGVEYRPKHAWHHTNTELAWHLPVQEVMSALRRERGTALLH</sequence>